<dbReference type="PANTHER" id="PTHR38790">
    <property type="entry name" value="2EXR DOMAIN-CONTAINING PROTEIN-RELATED"/>
    <property type="match status" value="1"/>
</dbReference>
<proteinExistence type="predicted"/>
<evidence type="ECO:0000313" key="1">
    <source>
        <dbReference type="EMBL" id="KAF2826127.1"/>
    </source>
</evidence>
<dbReference type="Proteomes" id="UP000799424">
    <property type="component" value="Unassembled WGS sequence"/>
</dbReference>
<evidence type="ECO:0000313" key="2">
    <source>
        <dbReference type="Proteomes" id="UP000799424"/>
    </source>
</evidence>
<organism evidence="1 2">
    <name type="scientific">Ophiobolus disseminans</name>
    <dbReference type="NCBI Taxonomy" id="1469910"/>
    <lineage>
        <taxon>Eukaryota</taxon>
        <taxon>Fungi</taxon>
        <taxon>Dikarya</taxon>
        <taxon>Ascomycota</taxon>
        <taxon>Pezizomycotina</taxon>
        <taxon>Dothideomycetes</taxon>
        <taxon>Pleosporomycetidae</taxon>
        <taxon>Pleosporales</taxon>
        <taxon>Pleosporineae</taxon>
        <taxon>Phaeosphaeriaceae</taxon>
        <taxon>Ophiobolus</taxon>
    </lineage>
</organism>
<dbReference type="AlphaFoldDB" id="A0A6A7A0A1"/>
<dbReference type="EMBL" id="MU006226">
    <property type="protein sequence ID" value="KAF2826127.1"/>
    <property type="molecule type" value="Genomic_DNA"/>
</dbReference>
<sequence>MATKKGDSRFLRLPQELRDQIYVIVFTSTRLSYGERFDLLSRKVSGVYRCKHHIIPAQHSLALRGVCQQIHAETRNMWMNYVLFNFHDARSMLNKLSSLSQLIPKIRHLRLNNDVHVQRLNGFRTPTYRNDSVFRILAGLHLDSLTIYSDLGYEAHDYNSIWMLIKRSTGWRELFYIVPTSNLLVFMINGSYSRSGLYDDISHSNLPRRPMKNRLSEDDTEPRARIQMYRAHQQRPIASVLDPQKRDLCNEQATSRDLHGFDDLGYTSSIASNTPLLVHAKRERGVDITQPQLDAVKATDMQKRFESRKWKIRRDNLWDDWGYTSDEHEQIWYEVEELASIPPVRDRYEDVDDIW</sequence>
<keyword evidence="2" id="KW-1185">Reference proteome</keyword>
<reference evidence="1" key="1">
    <citation type="journal article" date="2020" name="Stud. Mycol.">
        <title>101 Dothideomycetes genomes: a test case for predicting lifestyles and emergence of pathogens.</title>
        <authorList>
            <person name="Haridas S."/>
            <person name="Albert R."/>
            <person name="Binder M."/>
            <person name="Bloem J."/>
            <person name="Labutti K."/>
            <person name="Salamov A."/>
            <person name="Andreopoulos B."/>
            <person name="Baker S."/>
            <person name="Barry K."/>
            <person name="Bills G."/>
            <person name="Bluhm B."/>
            <person name="Cannon C."/>
            <person name="Castanera R."/>
            <person name="Culley D."/>
            <person name="Daum C."/>
            <person name="Ezra D."/>
            <person name="Gonzalez J."/>
            <person name="Henrissat B."/>
            <person name="Kuo A."/>
            <person name="Liang C."/>
            <person name="Lipzen A."/>
            <person name="Lutzoni F."/>
            <person name="Magnuson J."/>
            <person name="Mondo S."/>
            <person name="Nolan M."/>
            <person name="Ohm R."/>
            <person name="Pangilinan J."/>
            <person name="Park H.-J."/>
            <person name="Ramirez L."/>
            <person name="Alfaro M."/>
            <person name="Sun H."/>
            <person name="Tritt A."/>
            <person name="Yoshinaga Y."/>
            <person name="Zwiers L.-H."/>
            <person name="Turgeon B."/>
            <person name="Goodwin S."/>
            <person name="Spatafora J."/>
            <person name="Crous P."/>
            <person name="Grigoriev I."/>
        </authorList>
    </citation>
    <scope>NUCLEOTIDE SEQUENCE</scope>
    <source>
        <strain evidence="1">CBS 113818</strain>
    </source>
</reference>
<name>A0A6A7A0A1_9PLEO</name>
<gene>
    <name evidence="1" type="ORF">CC86DRAFT_293186</name>
</gene>
<dbReference type="OrthoDB" id="72726at2759"/>
<protein>
    <submittedName>
        <fullName evidence="1">Uncharacterized protein</fullName>
    </submittedName>
</protein>
<accession>A0A6A7A0A1</accession>